<reference evidence="1" key="2">
    <citation type="journal article" date="2015" name="Data Brief">
        <title>Shoot transcriptome of the giant reed, Arundo donax.</title>
        <authorList>
            <person name="Barrero R.A."/>
            <person name="Guerrero F.D."/>
            <person name="Moolhuijzen P."/>
            <person name="Goolsby J.A."/>
            <person name="Tidwell J."/>
            <person name="Bellgard S.E."/>
            <person name="Bellgard M.I."/>
        </authorList>
    </citation>
    <scope>NUCLEOTIDE SEQUENCE</scope>
    <source>
        <tissue evidence="1">Shoot tissue taken approximately 20 cm above the soil surface</tissue>
    </source>
</reference>
<proteinExistence type="predicted"/>
<dbReference type="AlphaFoldDB" id="A0A0A8YBD8"/>
<sequence length="44" mass="4787">MAPNMHGSHGSNPSLSPYLSAIELRALDLRPVRLILLFLVLVAC</sequence>
<accession>A0A0A8YBD8</accession>
<reference evidence="1" key="1">
    <citation type="submission" date="2014-09" db="EMBL/GenBank/DDBJ databases">
        <authorList>
            <person name="Magalhaes I.L.F."/>
            <person name="Oliveira U."/>
            <person name="Santos F.R."/>
            <person name="Vidigal T.H.D.A."/>
            <person name="Brescovit A.D."/>
            <person name="Santos A.J."/>
        </authorList>
    </citation>
    <scope>NUCLEOTIDE SEQUENCE</scope>
    <source>
        <tissue evidence="1">Shoot tissue taken approximately 20 cm above the soil surface</tissue>
    </source>
</reference>
<dbReference type="EMBL" id="GBRH01277108">
    <property type="protein sequence ID" value="JAD20787.1"/>
    <property type="molecule type" value="Transcribed_RNA"/>
</dbReference>
<name>A0A0A8YBD8_ARUDO</name>
<evidence type="ECO:0000313" key="1">
    <source>
        <dbReference type="EMBL" id="JAD20787.1"/>
    </source>
</evidence>
<organism evidence="1">
    <name type="scientific">Arundo donax</name>
    <name type="common">Giant reed</name>
    <name type="synonym">Donax arundinaceus</name>
    <dbReference type="NCBI Taxonomy" id="35708"/>
    <lineage>
        <taxon>Eukaryota</taxon>
        <taxon>Viridiplantae</taxon>
        <taxon>Streptophyta</taxon>
        <taxon>Embryophyta</taxon>
        <taxon>Tracheophyta</taxon>
        <taxon>Spermatophyta</taxon>
        <taxon>Magnoliopsida</taxon>
        <taxon>Liliopsida</taxon>
        <taxon>Poales</taxon>
        <taxon>Poaceae</taxon>
        <taxon>PACMAD clade</taxon>
        <taxon>Arundinoideae</taxon>
        <taxon>Arundineae</taxon>
        <taxon>Arundo</taxon>
    </lineage>
</organism>
<protein>
    <submittedName>
        <fullName evidence="1">Uncharacterized protein</fullName>
    </submittedName>
</protein>